<sequence>MSTKLEFSPPLDDGIRLAVELLCKVGIETYESCEGGEGHAYTEPTIRFHGDRSEGFKVLAIALQHNLPVARLSRLWTIQDGEPTGPTWEIVFWRTMD</sequence>
<dbReference type="EMBL" id="BARU01009946">
    <property type="protein sequence ID" value="GAH43475.1"/>
    <property type="molecule type" value="Genomic_DNA"/>
</dbReference>
<organism evidence="1">
    <name type="scientific">marine sediment metagenome</name>
    <dbReference type="NCBI Taxonomy" id="412755"/>
    <lineage>
        <taxon>unclassified sequences</taxon>
        <taxon>metagenomes</taxon>
        <taxon>ecological metagenomes</taxon>
    </lineage>
</organism>
<gene>
    <name evidence="1" type="ORF">S03H2_19084</name>
</gene>
<name>X1GFB0_9ZZZZ</name>
<evidence type="ECO:0000313" key="1">
    <source>
        <dbReference type="EMBL" id="GAH43475.1"/>
    </source>
</evidence>
<protein>
    <submittedName>
        <fullName evidence="1">Uncharacterized protein</fullName>
    </submittedName>
</protein>
<dbReference type="AlphaFoldDB" id="X1GFB0"/>
<accession>X1GFB0</accession>
<proteinExistence type="predicted"/>
<reference evidence="1" key="1">
    <citation type="journal article" date="2014" name="Front. Microbiol.">
        <title>High frequency of phylogenetically diverse reductive dehalogenase-homologous genes in deep subseafloor sedimentary metagenomes.</title>
        <authorList>
            <person name="Kawai M."/>
            <person name="Futagami T."/>
            <person name="Toyoda A."/>
            <person name="Takaki Y."/>
            <person name="Nishi S."/>
            <person name="Hori S."/>
            <person name="Arai W."/>
            <person name="Tsubouchi T."/>
            <person name="Morono Y."/>
            <person name="Uchiyama I."/>
            <person name="Ito T."/>
            <person name="Fujiyama A."/>
            <person name="Inagaki F."/>
            <person name="Takami H."/>
        </authorList>
    </citation>
    <scope>NUCLEOTIDE SEQUENCE</scope>
    <source>
        <strain evidence="1">Expedition CK06-06</strain>
    </source>
</reference>
<comment type="caution">
    <text evidence="1">The sequence shown here is derived from an EMBL/GenBank/DDBJ whole genome shotgun (WGS) entry which is preliminary data.</text>
</comment>